<keyword evidence="5" id="KW-0863">Zinc-finger</keyword>
<dbReference type="GO" id="GO:0000120">
    <property type="term" value="C:RNA polymerase I transcription regulator complex"/>
    <property type="evidence" value="ECO:0007669"/>
    <property type="project" value="UniProtKB-ARBA"/>
</dbReference>
<keyword evidence="4" id="KW-0479">Metal-binding</keyword>
<evidence type="ECO:0000259" key="13">
    <source>
        <dbReference type="Pfam" id="PF11781"/>
    </source>
</evidence>
<keyword evidence="9" id="KW-0804">Transcription</keyword>
<dbReference type="GO" id="GO:0008270">
    <property type="term" value="F:zinc ion binding"/>
    <property type="evidence" value="ECO:0007669"/>
    <property type="project" value="UniProtKB-KW"/>
</dbReference>
<dbReference type="Proteomes" id="UP001591681">
    <property type="component" value="Unassembled WGS sequence"/>
</dbReference>
<dbReference type="Pfam" id="PF20645">
    <property type="entry name" value="Rrn7_cyclin_C"/>
    <property type="match status" value="1"/>
</dbReference>
<sequence length="588" mass="66675">MDDELTGGYNAPCERCAAVDWGVSDSGQFYCKSCHNVIERVQEVGETEVLSVTSRVSSISRSFYKKQGKGLEREWRIIEGFQFVLMHQADALLALGVCPQFKDDVLWNLWQRYLQKTEQAYTENPVSLGKIFIDPSVDSDSAVESVVLSDGSLQSGPSLESELSLGASAGNSSENESTKGALDCGSVDAPGYVRPDRNRKRHLMSMPRTLALCYLALLWAREAITLADLLRFVFEKHIPYLHVHDVFPDEIILYGRDCHVFRVESVPSYRRVQEEARKLAELMALPAFPPVTQECVLHPALLSLRYLTEANLPDELHDWVCRVMEVSGLAKDSALTFDPASKAQGVLHISYDLQACALIIVAMKLLFRLNDNREWVFSENSGSNNLADIPGQGLFSLSLWYETVDQALEKAKKTEKHLTASKSWKSSKTLIFSKKARTVYLKNRRLVEHLKTSFQKLSGHPSDAPPSKPSSLVFRWGEGEDCDGPSFHQTRLDHVTKKESDAKVAANEQYWHPVLLICKERHCKDHYPEVEPTLPRMYVWLLGLFAFLLRVKPSRVHEEVLKVERRFMRCRPRKRKKMEASPTPTDTD</sequence>
<dbReference type="InterPro" id="IPR033599">
    <property type="entry name" value="TAF1B/Rrn7"/>
</dbReference>
<feature type="domain" description="Rrn7/TAF1B C-terminal cyclin" evidence="15">
    <location>
        <begin position="265"/>
        <end position="457"/>
    </location>
</feature>
<evidence type="ECO:0000256" key="6">
    <source>
        <dbReference type="ARBA" id="ARBA00022833"/>
    </source>
</evidence>
<comment type="subcellular location">
    <subcellularLocation>
        <location evidence="1">Nucleus</location>
        <location evidence="1">Nucleolus</location>
    </subcellularLocation>
</comment>
<keyword evidence="6" id="KW-0862">Zinc</keyword>
<evidence type="ECO:0000256" key="12">
    <source>
        <dbReference type="SAM" id="MobiDB-lite"/>
    </source>
</evidence>
<comment type="similarity">
    <text evidence="2">Belongs to the RRN7/TAF1B family.</text>
</comment>
<dbReference type="InterPro" id="IPR048540">
    <property type="entry name" value="Rrn7_cyclin_N"/>
</dbReference>
<evidence type="ECO:0000256" key="5">
    <source>
        <dbReference type="ARBA" id="ARBA00022771"/>
    </source>
</evidence>
<evidence type="ECO:0000259" key="14">
    <source>
        <dbReference type="Pfam" id="PF20644"/>
    </source>
</evidence>
<dbReference type="Pfam" id="PF11781">
    <property type="entry name" value="Zn_ribbon_RRN7"/>
    <property type="match status" value="1"/>
</dbReference>
<evidence type="ECO:0000256" key="7">
    <source>
        <dbReference type="ARBA" id="ARBA00023015"/>
    </source>
</evidence>
<dbReference type="InterPro" id="IPR048538">
    <property type="entry name" value="Rrn7_cyclin_C"/>
</dbReference>
<dbReference type="InterPro" id="IPR021752">
    <property type="entry name" value="TF_Rrn7_Zf"/>
</dbReference>
<comment type="caution">
    <text evidence="16">The sequence shown here is derived from an EMBL/GenBank/DDBJ whole genome shotgun (WGS) entry which is preliminary data.</text>
</comment>
<evidence type="ECO:0000256" key="1">
    <source>
        <dbReference type="ARBA" id="ARBA00004604"/>
    </source>
</evidence>
<evidence type="ECO:0000313" key="17">
    <source>
        <dbReference type="Proteomes" id="UP001591681"/>
    </source>
</evidence>
<gene>
    <name evidence="16" type="ORF">ACEWY4_021815</name>
</gene>
<dbReference type="EMBL" id="JBHFQA010000019">
    <property type="protein sequence ID" value="KAL2081997.1"/>
    <property type="molecule type" value="Genomic_DNA"/>
</dbReference>
<evidence type="ECO:0000256" key="10">
    <source>
        <dbReference type="ARBA" id="ARBA00023242"/>
    </source>
</evidence>
<proteinExistence type="inferred from homology"/>
<keyword evidence="8" id="KW-0238">DNA-binding</keyword>
<name>A0ABD1J489_9TELE</name>
<feature type="region of interest" description="Disordered" evidence="12">
    <location>
        <begin position="151"/>
        <end position="183"/>
    </location>
</feature>
<evidence type="ECO:0000256" key="3">
    <source>
        <dbReference type="ARBA" id="ARBA00018994"/>
    </source>
</evidence>
<dbReference type="GO" id="GO:0003677">
    <property type="term" value="F:DNA binding"/>
    <property type="evidence" value="ECO:0007669"/>
    <property type="project" value="UniProtKB-KW"/>
</dbReference>
<dbReference type="Pfam" id="PF20644">
    <property type="entry name" value="Rrn7_cyclin_N"/>
    <property type="match status" value="1"/>
</dbReference>
<dbReference type="PANTHER" id="PTHR31576">
    <property type="entry name" value="TATA BOX-BINDING PROTEIN-ASSOCIATED FACTOR RNA POLYMERASE I SUBUNIT B"/>
    <property type="match status" value="1"/>
</dbReference>
<organism evidence="16 17">
    <name type="scientific">Coilia grayii</name>
    <name type="common">Gray's grenadier anchovy</name>
    <dbReference type="NCBI Taxonomy" id="363190"/>
    <lineage>
        <taxon>Eukaryota</taxon>
        <taxon>Metazoa</taxon>
        <taxon>Chordata</taxon>
        <taxon>Craniata</taxon>
        <taxon>Vertebrata</taxon>
        <taxon>Euteleostomi</taxon>
        <taxon>Actinopterygii</taxon>
        <taxon>Neopterygii</taxon>
        <taxon>Teleostei</taxon>
        <taxon>Clupei</taxon>
        <taxon>Clupeiformes</taxon>
        <taxon>Clupeoidei</taxon>
        <taxon>Engraulidae</taxon>
        <taxon>Coilinae</taxon>
        <taxon>Coilia</taxon>
    </lineage>
</organism>
<feature type="compositionally biased region" description="Low complexity" evidence="12">
    <location>
        <begin position="151"/>
        <end position="170"/>
    </location>
</feature>
<dbReference type="GO" id="GO:0006360">
    <property type="term" value="P:transcription by RNA polymerase I"/>
    <property type="evidence" value="ECO:0007669"/>
    <property type="project" value="UniProtKB-ARBA"/>
</dbReference>
<keyword evidence="7" id="KW-0805">Transcription regulation</keyword>
<feature type="domain" description="Rrn7/TAF1B N-terminal cyclin" evidence="14">
    <location>
        <begin position="81"/>
        <end position="248"/>
    </location>
</feature>
<evidence type="ECO:0000256" key="11">
    <source>
        <dbReference type="ARBA" id="ARBA00032500"/>
    </source>
</evidence>
<dbReference type="AlphaFoldDB" id="A0ABD1J489"/>
<evidence type="ECO:0000256" key="4">
    <source>
        <dbReference type="ARBA" id="ARBA00022723"/>
    </source>
</evidence>
<keyword evidence="17" id="KW-1185">Reference proteome</keyword>
<protein>
    <recommendedName>
        <fullName evidence="3">TATA box-binding protein-associated factor RNA polymerase I subunit B</fullName>
    </recommendedName>
    <alternativeName>
        <fullName evidence="11">TATA box-binding protein-associated factor 1B</fullName>
    </alternativeName>
</protein>
<evidence type="ECO:0000259" key="15">
    <source>
        <dbReference type="Pfam" id="PF20645"/>
    </source>
</evidence>
<feature type="domain" description="RRN7-type" evidence="13">
    <location>
        <begin position="9"/>
        <end position="39"/>
    </location>
</feature>
<keyword evidence="10" id="KW-0539">Nucleus</keyword>
<reference evidence="16 17" key="1">
    <citation type="submission" date="2024-09" db="EMBL/GenBank/DDBJ databases">
        <title>A chromosome-level genome assembly of Gray's grenadier anchovy, Coilia grayii.</title>
        <authorList>
            <person name="Fu Z."/>
        </authorList>
    </citation>
    <scope>NUCLEOTIDE SEQUENCE [LARGE SCALE GENOMIC DNA]</scope>
    <source>
        <strain evidence="16">G4</strain>
        <tissue evidence="16">Muscle</tissue>
    </source>
</reference>
<dbReference type="PANTHER" id="PTHR31576:SF2">
    <property type="entry name" value="TATA BOX-BINDING PROTEIN-ASSOCIATED FACTOR RNA POLYMERASE I SUBUNIT B"/>
    <property type="match status" value="1"/>
</dbReference>
<accession>A0ABD1J489</accession>
<evidence type="ECO:0000256" key="9">
    <source>
        <dbReference type="ARBA" id="ARBA00023163"/>
    </source>
</evidence>
<evidence type="ECO:0000313" key="16">
    <source>
        <dbReference type="EMBL" id="KAL2081997.1"/>
    </source>
</evidence>
<evidence type="ECO:0000256" key="2">
    <source>
        <dbReference type="ARBA" id="ARBA00006899"/>
    </source>
</evidence>
<evidence type="ECO:0000256" key="8">
    <source>
        <dbReference type="ARBA" id="ARBA00023125"/>
    </source>
</evidence>